<dbReference type="PANTHER" id="PTHR19877">
    <property type="entry name" value="EUKARYOTIC TRANSLATION INITIATION FACTOR 3 SUBUNIT I"/>
    <property type="match status" value="1"/>
</dbReference>
<organism evidence="9 10">
    <name type="scientific">Klebsormidium nitens</name>
    <name type="common">Green alga</name>
    <name type="synonym">Ulothrix nitens</name>
    <dbReference type="NCBI Taxonomy" id="105231"/>
    <lineage>
        <taxon>Eukaryota</taxon>
        <taxon>Viridiplantae</taxon>
        <taxon>Streptophyta</taxon>
        <taxon>Klebsormidiophyceae</taxon>
        <taxon>Klebsormidiales</taxon>
        <taxon>Klebsormidiaceae</taxon>
        <taxon>Klebsormidium</taxon>
    </lineage>
</organism>
<dbReference type="Pfam" id="PF00400">
    <property type="entry name" value="WD40"/>
    <property type="match status" value="4"/>
</dbReference>
<keyword evidence="9" id="KW-0418">Kinase</keyword>
<evidence type="ECO:0000313" key="10">
    <source>
        <dbReference type="Proteomes" id="UP000054558"/>
    </source>
</evidence>
<evidence type="ECO:0000256" key="3">
    <source>
        <dbReference type="ARBA" id="ARBA00022737"/>
    </source>
</evidence>
<reference evidence="9 10" key="1">
    <citation type="journal article" date="2014" name="Nat. Commun.">
        <title>Klebsormidium flaccidum genome reveals primary factors for plant terrestrial adaptation.</title>
        <authorList>
            <person name="Hori K."/>
            <person name="Maruyama F."/>
            <person name="Fujisawa T."/>
            <person name="Togashi T."/>
            <person name="Yamamoto N."/>
            <person name="Seo M."/>
            <person name="Sato S."/>
            <person name="Yamada T."/>
            <person name="Mori H."/>
            <person name="Tajima N."/>
            <person name="Moriyama T."/>
            <person name="Ikeuchi M."/>
            <person name="Watanabe M."/>
            <person name="Wada H."/>
            <person name="Kobayashi K."/>
            <person name="Saito M."/>
            <person name="Masuda T."/>
            <person name="Sasaki-Sekimoto Y."/>
            <person name="Mashiguchi K."/>
            <person name="Awai K."/>
            <person name="Shimojima M."/>
            <person name="Masuda S."/>
            <person name="Iwai M."/>
            <person name="Nobusawa T."/>
            <person name="Narise T."/>
            <person name="Kondo S."/>
            <person name="Saito H."/>
            <person name="Sato R."/>
            <person name="Murakawa M."/>
            <person name="Ihara Y."/>
            <person name="Oshima-Yamada Y."/>
            <person name="Ohtaka K."/>
            <person name="Satoh M."/>
            <person name="Sonobe K."/>
            <person name="Ishii M."/>
            <person name="Ohtani R."/>
            <person name="Kanamori-Sato M."/>
            <person name="Honoki R."/>
            <person name="Miyazaki D."/>
            <person name="Mochizuki H."/>
            <person name="Umetsu J."/>
            <person name="Higashi K."/>
            <person name="Shibata D."/>
            <person name="Kamiya Y."/>
            <person name="Sato N."/>
            <person name="Nakamura Y."/>
            <person name="Tabata S."/>
            <person name="Ida S."/>
            <person name="Kurokawa K."/>
            <person name="Ohta H."/>
        </authorList>
    </citation>
    <scope>NUCLEOTIDE SEQUENCE [LARGE SCALE GENOMIC DNA]</scope>
    <source>
        <strain evidence="9 10">NIES-2285</strain>
    </source>
</reference>
<sequence length="362" mass="38786">MVVKRAQVPLVCHGHSRPIVDLSYSPVTDDGFFLMSASKDGKPMLRNGETGDWIGTFEGHKGAVWGACLDPSATIAATASADFSARVWDALSGELMHSFDHKHIVRSVDFAKSGKKIVTGGAEKLIRIFDLERPDADPVIIGGAPATVRISLFHENDSTILAAFNDNTGVRLYDIRTGQPVRNLETKCPTTSVEISRDGQFITTADGKDVKIWDAHKFSLVKSHTLQHAAESATLFPSIKRFVAAGNDMWVRLFDSETGEELECNKGHHGPVHCVRFAPGGESYASGSEDGTIRIWKTVVGNGNDGDAGEGSSKQEAAEDNGVEKSQAEEFPVLGGAVKAVGNVVQSITQKVAGLKVNGDKT</sequence>
<dbReference type="InterPro" id="IPR001680">
    <property type="entry name" value="WD40_rpt"/>
</dbReference>
<feature type="region of interest" description="Disordered" evidence="8">
    <location>
        <begin position="301"/>
        <end position="329"/>
    </location>
</feature>
<dbReference type="InterPro" id="IPR015943">
    <property type="entry name" value="WD40/YVTN_repeat-like_dom_sf"/>
</dbReference>
<dbReference type="PROSITE" id="PS50294">
    <property type="entry name" value="WD_REPEATS_REGION"/>
    <property type="match status" value="2"/>
</dbReference>
<keyword evidence="9" id="KW-0675">Receptor</keyword>
<keyword evidence="2" id="KW-0507">mRNA processing</keyword>
<dbReference type="SMART" id="SM00320">
    <property type="entry name" value="WD40"/>
    <property type="match status" value="7"/>
</dbReference>
<feature type="repeat" description="WD" evidence="7">
    <location>
        <begin position="98"/>
        <end position="132"/>
    </location>
</feature>
<keyword evidence="1 7" id="KW-0853">WD repeat</keyword>
<evidence type="ECO:0000256" key="7">
    <source>
        <dbReference type="PROSITE-ProRule" id="PRU00221"/>
    </source>
</evidence>
<feature type="repeat" description="WD" evidence="7">
    <location>
        <begin position="265"/>
        <end position="297"/>
    </location>
</feature>
<dbReference type="PANTHER" id="PTHR19877:SF13">
    <property type="entry name" value="SERINE-THREONINE KINASE RECEPTOR-ASSOCIATED PROTEIN"/>
    <property type="match status" value="1"/>
</dbReference>
<keyword evidence="10" id="KW-1185">Reference proteome</keyword>
<dbReference type="OMA" id="DGFYGLW"/>
<evidence type="ECO:0000256" key="8">
    <source>
        <dbReference type="SAM" id="MobiDB-lite"/>
    </source>
</evidence>
<dbReference type="CDD" id="cd00200">
    <property type="entry name" value="WD40"/>
    <property type="match status" value="1"/>
</dbReference>
<name>A0A1Y1HZ40_KLENI</name>
<evidence type="ECO:0000256" key="1">
    <source>
        <dbReference type="ARBA" id="ARBA00022574"/>
    </source>
</evidence>
<dbReference type="GO" id="GO:0016301">
    <property type="term" value="F:kinase activity"/>
    <property type="evidence" value="ECO:0007669"/>
    <property type="project" value="UniProtKB-KW"/>
</dbReference>
<evidence type="ECO:0000313" key="9">
    <source>
        <dbReference type="EMBL" id="GAQ83002.1"/>
    </source>
</evidence>
<evidence type="ECO:0000256" key="6">
    <source>
        <dbReference type="ARBA" id="ARBA00040390"/>
    </source>
</evidence>
<dbReference type="GO" id="GO:0032797">
    <property type="term" value="C:SMN complex"/>
    <property type="evidence" value="ECO:0000318"/>
    <property type="project" value="GO_Central"/>
</dbReference>
<accession>A0A1Y1HZ40</accession>
<gene>
    <name evidence="9" type="ORF">KFL_001320100</name>
</gene>
<evidence type="ECO:0000256" key="2">
    <source>
        <dbReference type="ARBA" id="ARBA00022664"/>
    </source>
</evidence>
<dbReference type="EMBL" id="DF237081">
    <property type="protein sequence ID" value="GAQ83002.1"/>
    <property type="molecule type" value="Genomic_DNA"/>
</dbReference>
<comment type="similarity">
    <text evidence="5">Belongs to the WD repeat STRAP family.</text>
</comment>
<evidence type="ECO:0000256" key="5">
    <source>
        <dbReference type="ARBA" id="ARBA00038394"/>
    </source>
</evidence>
<dbReference type="OrthoDB" id="200206at2759"/>
<dbReference type="SUPFAM" id="SSF50978">
    <property type="entry name" value="WD40 repeat-like"/>
    <property type="match status" value="1"/>
</dbReference>
<dbReference type="PROSITE" id="PS50082">
    <property type="entry name" value="WD_REPEATS_2"/>
    <property type="match status" value="3"/>
</dbReference>
<keyword evidence="9" id="KW-0808">Transferase</keyword>
<keyword evidence="3" id="KW-0677">Repeat</keyword>
<keyword evidence="4" id="KW-0508">mRNA splicing</keyword>
<dbReference type="STRING" id="105231.A0A1Y1HZ40"/>
<dbReference type="AlphaFoldDB" id="A0A1Y1HZ40"/>
<dbReference type="InterPro" id="IPR036322">
    <property type="entry name" value="WD40_repeat_dom_sf"/>
</dbReference>
<proteinExistence type="inferred from homology"/>
<dbReference type="Proteomes" id="UP000054558">
    <property type="component" value="Unassembled WGS sequence"/>
</dbReference>
<dbReference type="GO" id="GO:0000387">
    <property type="term" value="P:spliceosomal snRNP assembly"/>
    <property type="evidence" value="ECO:0000318"/>
    <property type="project" value="GO_Central"/>
</dbReference>
<dbReference type="GO" id="GO:0003723">
    <property type="term" value="F:RNA binding"/>
    <property type="evidence" value="ECO:0000318"/>
    <property type="project" value="GO_Central"/>
</dbReference>
<protein>
    <recommendedName>
        <fullName evidence="6">Serine-threonine kinase receptor-associated protein</fullName>
    </recommendedName>
</protein>
<dbReference type="Gene3D" id="2.130.10.10">
    <property type="entry name" value="YVTN repeat-like/Quinoprotein amine dehydrogenase"/>
    <property type="match status" value="1"/>
</dbReference>
<evidence type="ECO:0000256" key="4">
    <source>
        <dbReference type="ARBA" id="ARBA00023187"/>
    </source>
</evidence>
<feature type="repeat" description="WD" evidence="7">
    <location>
        <begin position="57"/>
        <end position="98"/>
    </location>
</feature>